<evidence type="ECO:0000256" key="8">
    <source>
        <dbReference type="SAM" id="MobiDB-lite"/>
    </source>
</evidence>
<keyword evidence="3" id="KW-0052">Apoplast</keyword>
<dbReference type="GO" id="GO:0006995">
    <property type="term" value="P:cellular response to nitrogen starvation"/>
    <property type="evidence" value="ECO:0007669"/>
    <property type="project" value="UniProtKB-ARBA"/>
</dbReference>
<dbReference type="AlphaFoldDB" id="A0A978UYT8"/>
<evidence type="ECO:0000256" key="4">
    <source>
        <dbReference type="ARBA" id="ARBA00022525"/>
    </source>
</evidence>
<keyword evidence="5" id="KW-0372">Hormone</keyword>
<reference evidence="9" key="1">
    <citation type="journal article" date="2021" name="Front. Plant Sci.">
        <title>Chromosome-Scale Genome Assembly for Chinese Sour Jujube and Insights Into Its Genome Evolution and Domestication Signature.</title>
        <authorList>
            <person name="Shen L.-Y."/>
            <person name="Luo H."/>
            <person name="Wang X.-L."/>
            <person name="Wang X.-M."/>
            <person name="Qiu X.-J."/>
            <person name="Liu H."/>
            <person name="Zhou S.-S."/>
            <person name="Jia K.-H."/>
            <person name="Nie S."/>
            <person name="Bao Y.-T."/>
            <person name="Zhang R.-G."/>
            <person name="Yun Q.-Z."/>
            <person name="Chai Y.-H."/>
            <person name="Lu J.-Y."/>
            <person name="Li Y."/>
            <person name="Zhao S.-W."/>
            <person name="Mao J.-F."/>
            <person name="Jia S.-G."/>
            <person name="Mao Y.-M."/>
        </authorList>
    </citation>
    <scope>NUCLEOTIDE SEQUENCE</scope>
    <source>
        <strain evidence="9">AT0</strain>
        <tissue evidence="9">Leaf</tissue>
    </source>
</reference>
<dbReference type="EMBL" id="JAEACU010000008">
    <property type="protein sequence ID" value="KAH7520154.1"/>
    <property type="molecule type" value="Genomic_DNA"/>
</dbReference>
<dbReference type="GO" id="GO:1901371">
    <property type="term" value="P:regulation of leaf morphogenesis"/>
    <property type="evidence" value="ECO:0007669"/>
    <property type="project" value="TreeGrafter"/>
</dbReference>
<evidence type="ECO:0000256" key="6">
    <source>
        <dbReference type="ARBA" id="ARBA00022729"/>
    </source>
</evidence>
<keyword evidence="6" id="KW-0732">Signal</keyword>
<dbReference type="GO" id="GO:2000280">
    <property type="term" value="P:regulation of root development"/>
    <property type="evidence" value="ECO:0007669"/>
    <property type="project" value="TreeGrafter"/>
</dbReference>
<evidence type="ECO:0000256" key="7">
    <source>
        <dbReference type="ARBA" id="ARBA00023278"/>
    </source>
</evidence>
<comment type="caution">
    <text evidence="9">The sequence shown here is derived from an EMBL/GenBank/DDBJ whole genome shotgun (WGS) entry which is preliminary data.</text>
</comment>
<gene>
    <name evidence="9" type="ORF">FEM48_Zijuj08G0114300</name>
</gene>
<protein>
    <submittedName>
        <fullName evidence="9">Uncharacterized protein</fullName>
    </submittedName>
</protein>
<comment type="similarity">
    <text evidence="2">Belongs to the C-terminally encoded plant signaling peptide (CEP) family.</text>
</comment>
<dbReference type="GO" id="GO:0005179">
    <property type="term" value="F:hormone activity"/>
    <property type="evidence" value="ECO:0007669"/>
    <property type="project" value="UniProtKB-KW"/>
</dbReference>
<dbReference type="GO" id="GO:1902025">
    <property type="term" value="P:nitrate import"/>
    <property type="evidence" value="ECO:0007669"/>
    <property type="project" value="TreeGrafter"/>
</dbReference>
<evidence type="ECO:0000313" key="10">
    <source>
        <dbReference type="Proteomes" id="UP000813462"/>
    </source>
</evidence>
<keyword evidence="7" id="KW-0379">Hydroxylation</keyword>
<dbReference type="GO" id="GO:0048364">
    <property type="term" value="P:root development"/>
    <property type="evidence" value="ECO:0007669"/>
    <property type="project" value="InterPro"/>
</dbReference>
<accession>A0A978UYT8</accession>
<dbReference type="PANTHER" id="PTHR33348:SF39">
    <property type="entry name" value="PRECURSOR OF CEP5"/>
    <property type="match status" value="1"/>
</dbReference>
<name>A0A978UYT8_ZIZJJ</name>
<dbReference type="InterPro" id="IPR033250">
    <property type="entry name" value="CEP"/>
</dbReference>
<feature type="region of interest" description="Disordered" evidence="8">
    <location>
        <begin position="57"/>
        <end position="138"/>
    </location>
</feature>
<evidence type="ECO:0000256" key="1">
    <source>
        <dbReference type="ARBA" id="ARBA00004271"/>
    </source>
</evidence>
<evidence type="ECO:0000256" key="3">
    <source>
        <dbReference type="ARBA" id="ARBA00022523"/>
    </source>
</evidence>
<dbReference type="Proteomes" id="UP000813462">
    <property type="component" value="Unassembled WGS sequence"/>
</dbReference>
<proteinExistence type="inferred from homology"/>
<evidence type="ECO:0000313" key="9">
    <source>
        <dbReference type="EMBL" id="KAH7520154.1"/>
    </source>
</evidence>
<comment type="subcellular location">
    <subcellularLocation>
        <location evidence="1">Secreted</location>
        <location evidence="1">Extracellular space</location>
        <location evidence="1">Apoplast</location>
    </subcellularLocation>
</comment>
<evidence type="ECO:0000256" key="2">
    <source>
        <dbReference type="ARBA" id="ARBA00008963"/>
    </source>
</evidence>
<evidence type="ECO:0000256" key="5">
    <source>
        <dbReference type="ARBA" id="ARBA00022702"/>
    </source>
</evidence>
<dbReference type="PANTHER" id="PTHR33348">
    <property type="entry name" value="PRECURSOR OF CEP5"/>
    <property type="match status" value="1"/>
</dbReference>
<sequence length="138" mass="14551">MGCMRGLTKDANCHGSACLSVAVRDYFSLINPIYHVPDIRLVDGRPLQVGKKNNIENQLQTRSKTHKNESTQTVSKAGRELHGDGTSEASLIANAPPTVPPSVVIGSSQAPPPPAHGVSDFRPTTPGHSPGAGHSIQN</sequence>
<keyword evidence="4" id="KW-0964">Secreted</keyword>
<dbReference type="GO" id="GO:0048046">
    <property type="term" value="C:apoplast"/>
    <property type="evidence" value="ECO:0007669"/>
    <property type="project" value="UniProtKB-SubCell"/>
</dbReference>
<organism evidence="9 10">
    <name type="scientific">Ziziphus jujuba var. spinosa</name>
    <dbReference type="NCBI Taxonomy" id="714518"/>
    <lineage>
        <taxon>Eukaryota</taxon>
        <taxon>Viridiplantae</taxon>
        <taxon>Streptophyta</taxon>
        <taxon>Embryophyta</taxon>
        <taxon>Tracheophyta</taxon>
        <taxon>Spermatophyta</taxon>
        <taxon>Magnoliopsida</taxon>
        <taxon>eudicotyledons</taxon>
        <taxon>Gunneridae</taxon>
        <taxon>Pentapetalae</taxon>
        <taxon>rosids</taxon>
        <taxon>fabids</taxon>
        <taxon>Rosales</taxon>
        <taxon>Rhamnaceae</taxon>
        <taxon>Paliureae</taxon>
        <taxon>Ziziphus</taxon>
    </lineage>
</organism>